<reference evidence="2" key="1">
    <citation type="submission" date="2022-11" db="UniProtKB">
        <authorList>
            <consortium name="WormBaseParasite"/>
        </authorList>
    </citation>
    <scope>IDENTIFICATION</scope>
</reference>
<dbReference type="WBParaSite" id="nRc.2.0.1.t20071-RA">
    <property type="protein sequence ID" value="nRc.2.0.1.t20071-RA"/>
    <property type="gene ID" value="nRc.2.0.1.g20071"/>
</dbReference>
<keyword evidence="1" id="KW-1185">Reference proteome</keyword>
<organism evidence="1 2">
    <name type="scientific">Romanomermis culicivorax</name>
    <name type="common">Nematode worm</name>
    <dbReference type="NCBI Taxonomy" id="13658"/>
    <lineage>
        <taxon>Eukaryota</taxon>
        <taxon>Metazoa</taxon>
        <taxon>Ecdysozoa</taxon>
        <taxon>Nematoda</taxon>
        <taxon>Enoplea</taxon>
        <taxon>Dorylaimia</taxon>
        <taxon>Mermithida</taxon>
        <taxon>Mermithoidea</taxon>
        <taxon>Mermithidae</taxon>
        <taxon>Romanomermis</taxon>
    </lineage>
</organism>
<evidence type="ECO:0000313" key="2">
    <source>
        <dbReference type="WBParaSite" id="nRc.2.0.1.t20071-RA"/>
    </source>
</evidence>
<protein>
    <submittedName>
        <fullName evidence="2">Uncharacterized protein</fullName>
    </submittedName>
</protein>
<evidence type="ECO:0000313" key="1">
    <source>
        <dbReference type="Proteomes" id="UP000887565"/>
    </source>
</evidence>
<proteinExistence type="predicted"/>
<dbReference type="AlphaFoldDB" id="A0A915J0T3"/>
<sequence>IWAEELGVSDAVQTTHFALFLYKARSLDNLSCLIQAYNTAVSLIDSWMACPQYAPFVPLPKSADIFGIFLQYHSKTDRLVPLLCCHDSSAHWNLLPPRPLPPTGLPSGHLTMVPLPIPQPGTNPLSLIQSQMYTSSSHCRSEANCHGCPLYYSQSN</sequence>
<name>A0A915J0T3_ROMCU</name>
<accession>A0A915J0T3</accession>
<dbReference type="Proteomes" id="UP000887565">
    <property type="component" value="Unplaced"/>
</dbReference>